<dbReference type="RefSeq" id="WP_241466828.1">
    <property type="nucleotide sequence ID" value="NZ_CBCRXL010000001.1"/>
</dbReference>
<dbReference type="GO" id="GO:0140359">
    <property type="term" value="F:ABC-type transporter activity"/>
    <property type="evidence" value="ECO:0007669"/>
    <property type="project" value="InterPro"/>
</dbReference>
<dbReference type="Proteomes" id="UP001259239">
    <property type="component" value="Unassembled WGS sequence"/>
</dbReference>
<evidence type="ECO:0000313" key="9">
    <source>
        <dbReference type="Proteomes" id="UP001259239"/>
    </source>
</evidence>
<reference evidence="8" key="2">
    <citation type="submission" date="2023-03" db="EMBL/GenBank/DDBJ databases">
        <authorList>
            <person name="Obshta O."/>
            <person name="Zabrodski M.W."/>
            <person name="Soomro T."/>
            <person name="Wilson G."/>
            <person name="Masood F."/>
            <person name="Thebeau J."/>
            <person name="Bezerra Da Silva M.C."/>
            <person name="Raza F."/>
            <person name="Biganski S."/>
            <person name="Jose M."/>
            <person name="Camilli M."/>
            <person name="Kozii I.V."/>
            <person name="Kozii R.V."/>
            <person name="Simko E."/>
            <person name="Wood S.C."/>
        </authorList>
    </citation>
    <scope>NUCLEOTIDE SEQUENCE</scope>
    <source>
        <strain evidence="8">PL001</strain>
    </source>
</reference>
<evidence type="ECO:0000256" key="5">
    <source>
        <dbReference type="SAM" id="MobiDB-lite"/>
    </source>
</evidence>
<feature type="domain" description="ABC-2 type transporter transmembrane" evidence="7">
    <location>
        <begin position="17"/>
        <end position="76"/>
    </location>
</feature>
<name>A0AAP5MWI6_9BACL</name>
<feature type="compositionally biased region" description="Basic residues" evidence="5">
    <location>
        <begin position="86"/>
        <end position="105"/>
    </location>
</feature>
<keyword evidence="3 6" id="KW-1133">Transmembrane helix</keyword>
<evidence type="ECO:0000256" key="6">
    <source>
        <dbReference type="SAM" id="Phobius"/>
    </source>
</evidence>
<comment type="subcellular location">
    <subcellularLocation>
        <location evidence="1">Membrane</location>
        <topology evidence="1">Multi-pass membrane protein</topology>
    </subcellularLocation>
</comment>
<proteinExistence type="predicted"/>
<evidence type="ECO:0000259" key="7">
    <source>
        <dbReference type="Pfam" id="PF12698"/>
    </source>
</evidence>
<gene>
    <name evidence="8" type="ORF">P7H09_03710</name>
</gene>
<reference evidence="8" key="1">
    <citation type="journal article" date="2023" name="J. Vet. Diagn. Invest.">
        <title>Oxytetracycline-resistant Paenibacillus larvae identified in commercial beekeeping operations in Saskatchewan using pooled honey sampling.</title>
        <authorList>
            <person name="Obshta O."/>
            <person name="Zabrodski M.W."/>
            <person name="Soomro T."/>
            <person name="Wilson G."/>
            <person name="Masood F."/>
            <person name="Thebeau J."/>
            <person name="Silva M.C.B."/>
            <person name="Biganski S."/>
            <person name="Kozii I.V."/>
            <person name="Koziy R.V."/>
            <person name="Raza M.F."/>
            <person name="Jose M.S."/>
            <person name="Simko E."/>
            <person name="Wood S.C."/>
        </authorList>
    </citation>
    <scope>NUCLEOTIDE SEQUENCE</scope>
    <source>
        <strain evidence="8">PL001</strain>
    </source>
</reference>
<evidence type="ECO:0000256" key="1">
    <source>
        <dbReference type="ARBA" id="ARBA00004141"/>
    </source>
</evidence>
<organism evidence="8 9">
    <name type="scientific">Paenibacillus larvae</name>
    <dbReference type="NCBI Taxonomy" id="1464"/>
    <lineage>
        <taxon>Bacteria</taxon>
        <taxon>Bacillati</taxon>
        <taxon>Bacillota</taxon>
        <taxon>Bacilli</taxon>
        <taxon>Bacillales</taxon>
        <taxon>Paenibacillaceae</taxon>
        <taxon>Paenibacillus</taxon>
    </lineage>
</organism>
<dbReference type="AlphaFoldDB" id="A0AAP5MWI6"/>
<keyword evidence="2 6" id="KW-0812">Transmembrane</keyword>
<dbReference type="InterPro" id="IPR013525">
    <property type="entry name" value="ABC2_TM"/>
</dbReference>
<feature type="region of interest" description="Disordered" evidence="5">
    <location>
        <begin position="76"/>
        <end position="113"/>
    </location>
</feature>
<dbReference type="Pfam" id="PF12698">
    <property type="entry name" value="ABC2_membrane_3"/>
    <property type="match status" value="1"/>
</dbReference>
<sequence length="113" mass="12863">MFISIAKKEIKLLIKEKGTFFWLLVLPILFIVLFGSMSSMKTQAVKIPYMDQDQTTASRQFIQSLEQMKGIQTVYTKPGANERHPAGKQRKQFPGRTGTGHKRRQIIGPARTP</sequence>
<dbReference type="EMBL" id="JARQGV010000004">
    <property type="protein sequence ID" value="MDT2250501.1"/>
    <property type="molecule type" value="Genomic_DNA"/>
</dbReference>
<evidence type="ECO:0000256" key="3">
    <source>
        <dbReference type="ARBA" id="ARBA00022989"/>
    </source>
</evidence>
<dbReference type="GO" id="GO:0016020">
    <property type="term" value="C:membrane"/>
    <property type="evidence" value="ECO:0007669"/>
    <property type="project" value="UniProtKB-SubCell"/>
</dbReference>
<protein>
    <submittedName>
        <fullName evidence="8">ABC transporter permease</fullName>
    </submittedName>
</protein>
<evidence type="ECO:0000256" key="4">
    <source>
        <dbReference type="ARBA" id="ARBA00023136"/>
    </source>
</evidence>
<evidence type="ECO:0000313" key="8">
    <source>
        <dbReference type="EMBL" id="MDT2250501.1"/>
    </source>
</evidence>
<keyword evidence="4 6" id="KW-0472">Membrane</keyword>
<feature type="transmembrane region" description="Helical" evidence="6">
    <location>
        <begin position="20"/>
        <end position="40"/>
    </location>
</feature>
<accession>A0AAP5MWI6</accession>
<evidence type="ECO:0000256" key="2">
    <source>
        <dbReference type="ARBA" id="ARBA00022692"/>
    </source>
</evidence>
<comment type="caution">
    <text evidence="8">The sequence shown here is derived from an EMBL/GenBank/DDBJ whole genome shotgun (WGS) entry which is preliminary data.</text>
</comment>